<accession>A0A5B7HRT2</accession>
<organism evidence="2 3">
    <name type="scientific">Portunus trituberculatus</name>
    <name type="common">Swimming crab</name>
    <name type="synonym">Neptunus trituberculatus</name>
    <dbReference type="NCBI Taxonomy" id="210409"/>
    <lineage>
        <taxon>Eukaryota</taxon>
        <taxon>Metazoa</taxon>
        <taxon>Ecdysozoa</taxon>
        <taxon>Arthropoda</taxon>
        <taxon>Crustacea</taxon>
        <taxon>Multicrustacea</taxon>
        <taxon>Malacostraca</taxon>
        <taxon>Eumalacostraca</taxon>
        <taxon>Eucarida</taxon>
        <taxon>Decapoda</taxon>
        <taxon>Pleocyemata</taxon>
        <taxon>Brachyura</taxon>
        <taxon>Eubrachyura</taxon>
        <taxon>Portunoidea</taxon>
        <taxon>Portunidae</taxon>
        <taxon>Portuninae</taxon>
        <taxon>Portunus</taxon>
    </lineage>
</organism>
<dbReference type="EMBL" id="VSRR010041676">
    <property type="protein sequence ID" value="MPC75701.1"/>
    <property type="molecule type" value="Genomic_DNA"/>
</dbReference>
<name>A0A5B7HRT2_PORTR</name>
<evidence type="ECO:0000313" key="3">
    <source>
        <dbReference type="Proteomes" id="UP000324222"/>
    </source>
</evidence>
<feature type="region of interest" description="Disordered" evidence="1">
    <location>
        <begin position="86"/>
        <end position="110"/>
    </location>
</feature>
<dbReference type="AlphaFoldDB" id="A0A5B7HRT2"/>
<evidence type="ECO:0000313" key="2">
    <source>
        <dbReference type="EMBL" id="MPC75701.1"/>
    </source>
</evidence>
<dbReference type="Proteomes" id="UP000324222">
    <property type="component" value="Unassembled WGS sequence"/>
</dbReference>
<evidence type="ECO:0000256" key="1">
    <source>
        <dbReference type="SAM" id="MobiDB-lite"/>
    </source>
</evidence>
<reference evidence="2 3" key="1">
    <citation type="submission" date="2019-05" db="EMBL/GenBank/DDBJ databases">
        <title>Another draft genome of Portunus trituberculatus and its Hox gene families provides insights of decapod evolution.</title>
        <authorList>
            <person name="Jeong J.-H."/>
            <person name="Song I."/>
            <person name="Kim S."/>
            <person name="Choi T."/>
            <person name="Kim D."/>
            <person name="Ryu S."/>
            <person name="Kim W."/>
        </authorList>
    </citation>
    <scope>NUCLEOTIDE SEQUENCE [LARGE SCALE GENOMIC DNA]</scope>
    <source>
        <tissue evidence="2">Muscle</tissue>
    </source>
</reference>
<proteinExistence type="predicted"/>
<sequence length="135" mass="14769">MQRVCRASGRNPGIRCPGMGQMAWVRVSTRHVHQKEVAALPPLPGATGHPRIATTGRQPYHLNTQHSNYPGLVGHAAGHRVLTRTHSRLDPQTSTDSTAHPRQPTPPYDSLHTTLLTVHRPQVLSATLEAANFIC</sequence>
<keyword evidence="3" id="KW-1185">Reference proteome</keyword>
<feature type="compositionally biased region" description="Polar residues" evidence="1">
    <location>
        <begin position="90"/>
        <end position="100"/>
    </location>
</feature>
<comment type="caution">
    <text evidence="2">The sequence shown here is derived from an EMBL/GenBank/DDBJ whole genome shotgun (WGS) entry which is preliminary data.</text>
</comment>
<protein>
    <submittedName>
        <fullName evidence="2">Uncharacterized protein</fullName>
    </submittedName>
</protein>
<gene>
    <name evidence="2" type="ORF">E2C01_070096</name>
</gene>